<dbReference type="InterPro" id="IPR000157">
    <property type="entry name" value="TIR_dom"/>
</dbReference>
<dbReference type="PROSITE" id="PS50104">
    <property type="entry name" value="TIR"/>
    <property type="match status" value="1"/>
</dbReference>
<dbReference type="InterPro" id="IPR036179">
    <property type="entry name" value="Ig-like_dom_sf"/>
</dbReference>
<protein>
    <submittedName>
        <fullName evidence="11">Interleukin-18 receptor accessory protein</fullName>
    </submittedName>
</protein>
<feature type="signal peptide" evidence="8">
    <location>
        <begin position="1"/>
        <end position="19"/>
    </location>
</feature>
<evidence type="ECO:0000259" key="9">
    <source>
        <dbReference type="PROSITE" id="PS50104"/>
    </source>
</evidence>
<dbReference type="GO" id="GO:0007165">
    <property type="term" value="P:signal transduction"/>
    <property type="evidence" value="ECO:0007669"/>
    <property type="project" value="InterPro"/>
</dbReference>
<gene>
    <name evidence="11" type="primary">Il18rap</name>
    <name evidence="11" type="ORF">N1851_030409</name>
</gene>
<evidence type="ECO:0000256" key="6">
    <source>
        <dbReference type="ARBA" id="ARBA00023319"/>
    </source>
</evidence>
<dbReference type="InterPro" id="IPR003599">
    <property type="entry name" value="Ig_sub"/>
</dbReference>
<evidence type="ECO:0000256" key="5">
    <source>
        <dbReference type="ARBA" id="ARBA00023180"/>
    </source>
</evidence>
<keyword evidence="4" id="KW-1015">Disulfide bond</keyword>
<evidence type="ECO:0000256" key="3">
    <source>
        <dbReference type="ARBA" id="ARBA00023027"/>
    </source>
</evidence>
<dbReference type="PANTHER" id="PTHR11890">
    <property type="entry name" value="INTERLEUKIN-1 RECEPTOR FAMILY MEMBER"/>
    <property type="match status" value="1"/>
</dbReference>
<keyword evidence="5" id="KW-0325">Glycoprotein</keyword>
<dbReference type="Proteomes" id="UP001174136">
    <property type="component" value="Unassembled WGS sequence"/>
</dbReference>
<dbReference type="Pfam" id="PF01582">
    <property type="entry name" value="TIR"/>
    <property type="match status" value="1"/>
</dbReference>
<dbReference type="EMBL" id="JAOPHQ010005753">
    <property type="protein sequence ID" value="KAK0134032.1"/>
    <property type="molecule type" value="Genomic_DNA"/>
</dbReference>
<comment type="caution">
    <text evidence="11">The sequence shown here is derived from an EMBL/GenBank/DDBJ whole genome shotgun (WGS) entry which is preliminary data.</text>
</comment>
<feature type="transmembrane region" description="Helical" evidence="7">
    <location>
        <begin position="154"/>
        <end position="175"/>
    </location>
</feature>
<proteinExistence type="inferred from homology"/>
<dbReference type="InterPro" id="IPR007110">
    <property type="entry name" value="Ig-like_dom"/>
</dbReference>
<evidence type="ECO:0000313" key="11">
    <source>
        <dbReference type="EMBL" id="KAK0134032.1"/>
    </source>
</evidence>
<keyword evidence="11" id="KW-0675">Receptor</keyword>
<accession>A0AA47NRT1</accession>
<sequence>MAALLVAALCFLPFQGVCGMSRRRQLTGRQGAMVVLRCTCLSPGTTWADFTWTHQHPSDSQQVKLSQGLSYGDMPVQGERLVVLRASAEREGNYSCTLGERSGKERKITVSLVFQKITEAHHSGNYTCKLECTLHHFNITISLALKAQPVSAHIVSGLAVLFVLLLVVSFTLIFLRGRVHITLVLRDKLGCHGNASGGDTNGKHYDAYMVTYESHSYTALNEEDRRWMEKVLEDQLGYRLCLHDRDATPGEATADAVMRGILQSRRVVLVPSSVDHPDAGLGSGLPSVIHTALVEKKSRLVLILTKTTQEEEALAEPPQDGGSSSLPESLRLLTQAGSSVTWEGPCSRPLSSSFWKHLRYCLPAPHKLREPCIPL</sequence>
<feature type="chain" id="PRO_5041379214" evidence="8">
    <location>
        <begin position="20"/>
        <end position="375"/>
    </location>
</feature>
<dbReference type="SUPFAM" id="SSF48726">
    <property type="entry name" value="Immunoglobulin"/>
    <property type="match status" value="1"/>
</dbReference>
<evidence type="ECO:0000256" key="2">
    <source>
        <dbReference type="ARBA" id="ARBA00022801"/>
    </source>
</evidence>
<dbReference type="PROSITE" id="PS50835">
    <property type="entry name" value="IG_LIKE"/>
    <property type="match status" value="1"/>
</dbReference>
<feature type="domain" description="TIR" evidence="9">
    <location>
        <begin position="203"/>
        <end position="362"/>
    </location>
</feature>
<keyword evidence="6" id="KW-0393">Immunoglobulin domain</keyword>
<dbReference type="PANTHER" id="PTHR11890:SF6">
    <property type="entry name" value="INTERLEUKIN-18 RECEPTOR 1"/>
    <property type="match status" value="1"/>
</dbReference>
<evidence type="ECO:0000259" key="10">
    <source>
        <dbReference type="PROSITE" id="PS50835"/>
    </source>
</evidence>
<organism evidence="11 12">
    <name type="scientific">Merluccius polli</name>
    <name type="common">Benguela hake</name>
    <name type="synonym">Merluccius cadenati</name>
    <dbReference type="NCBI Taxonomy" id="89951"/>
    <lineage>
        <taxon>Eukaryota</taxon>
        <taxon>Metazoa</taxon>
        <taxon>Chordata</taxon>
        <taxon>Craniata</taxon>
        <taxon>Vertebrata</taxon>
        <taxon>Euteleostomi</taxon>
        <taxon>Actinopterygii</taxon>
        <taxon>Neopterygii</taxon>
        <taxon>Teleostei</taxon>
        <taxon>Neoteleostei</taxon>
        <taxon>Acanthomorphata</taxon>
        <taxon>Zeiogadaria</taxon>
        <taxon>Gadariae</taxon>
        <taxon>Gadiformes</taxon>
        <taxon>Gadoidei</taxon>
        <taxon>Merlucciidae</taxon>
        <taxon>Merluccius</taxon>
    </lineage>
</organism>
<keyword evidence="7" id="KW-0472">Membrane</keyword>
<feature type="domain" description="Ig-like" evidence="10">
    <location>
        <begin position="13"/>
        <end position="111"/>
    </location>
</feature>
<dbReference type="PRINTS" id="PR01537">
    <property type="entry name" value="INTRLKN1R1F"/>
</dbReference>
<keyword evidence="2" id="KW-0378">Hydrolase</keyword>
<evidence type="ECO:0000256" key="4">
    <source>
        <dbReference type="ARBA" id="ARBA00023157"/>
    </source>
</evidence>
<keyword evidence="7" id="KW-0812">Transmembrane</keyword>
<dbReference type="InterPro" id="IPR015621">
    <property type="entry name" value="IL-1_rcpt_fam"/>
</dbReference>
<evidence type="ECO:0000313" key="12">
    <source>
        <dbReference type="Proteomes" id="UP001174136"/>
    </source>
</evidence>
<keyword evidence="3" id="KW-0520">NAD</keyword>
<keyword evidence="12" id="KW-1185">Reference proteome</keyword>
<evidence type="ECO:0000256" key="7">
    <source>
        <dbReference type="SAM" id="Phobius"/>
    </source>
</evidence>
<dbReference type="AlphaFoldDB" id="A0AA47NRT1"/>
<keyword evidence="8" id="KW-0732">Signal</keyword>
<dbReference type="SUPFAM" id="SSF52200">
    <property type="entry name" value="Toll/Interleukin receptor TIR domain"/>
    <property type="match status" value="1"/>
</dbReference>
<evidence type="ECO:0000256" key="8">
    <source>
        <dbReference type="SAM" id="SignalP"/>
    </source>
</evidence>
<keyword evidence="7" id="KW-1133">Transmembrane helix</keyword>
<dbReference type="SMART" id="SM00409">
    <property type="entry name" value="IG"/>
    <property type="match status" value="1"/>
</dbReference>
<dbReference type="InterPro" id="IPR035897">
    <property type="entry name" value="Toll_tir_struct_dom_sf"/>
</dbReference>
<dbReference type="GO" id="GO:0016787">
    <property type="term" value="F:hydrolase activity"/>
    <property type="evidence" value="ECO:0007669"/>
    <property type="project" value="UniProtKB-KW"/>
</dbReference>
<dbReference type="InterPro" id="IPR013783">
    <property type="entry name" value="Ig-like_fold"/>
</dbReference>
<reference evidence="11" key="1">
    <citation type="journal article" date="2023" name="Front. Mar. Sci.">
        <title>A new Merluccius polli reference genome to investigate the effects of global change in West African waters.</title>
        <authorList>
            <person name="Mateo J.L."/>
            <person name="Blanco-Fernandez C."/>
            <person name="Garcia-Vazquez E."/>
            <person name="Machado-Schiaffino G."/>
        </authorList>
    </citation>
    <scope>NUCLEOTIDE SEQUENCE</scope>
    <source>
        <strain evidence="11">C29</strain>
        <tissue evidence="11">Fin</tissue>
    </source>
</reference>
<evidence type="ECO:0000256" key="1">
    <source>
        <dbReference type="ARBA" id="ARBA00009752"/>
    </source>
</evidence>
<dbReference type="Gene3D" id="3.40.50.10140">
    <property type="entry name" value="Toll/interleukin-1 receptor homology (TIR) domain"/>
    <property type="match status" value="1"/>
</dbReference>
<comment type="similarity">
    <text evidence="1">Belongs to the interleukin-1 receptor family.</text>
</comment>
<name>A0AA47NRT1_MERPO</name>
<dbReference type="Gene3D" id="2.60.40.10">
    <property type="entry name" value="Immunoglobulins"/>
    <property type="match status" value="1"/>
</dbReference>